<proteinExistence type="predicted"/>
<accession>A0ABS9VRN7</accession>
<feature type="region of interest" description="Disordered" evidence="3">
    <location>
        <begin position="157"/>
        <end position="177"/>
    </location>
</feature>
<dbReference type="InterPro" id="IPR027417">
    <property type="entry name" value="P-loop_NTPase"/>
</dbReference>
<keyword evidence="7" id="KW-1185">Reference proteome</keyword>
<sequence>MANLLLGTAVIVIAGMLSFAWTAKLAMLLASLGVYAGLKLLAFDARSAMETNTFTYRYRRISGFGDLVMDTDYETLQSVDEQTRIDAASGAVFSAGNRGLEYQINQQLRLVAWMVTLVTSVAVLGMLNVKALAVVVACNAISVAILAMQSGSVERREHDLSVRRSKQNLLSGQESDKSRGDDIVYNRLLPWLLAHNRRDTDGIIGAMLGVEGIRSSANAANGVIAFVSTLAVILVVASDGGTDMPYATLFLYVMLCMNMANTVQGAYETVRDLRRNAPMMRDWYAYVDERAAVTAHKAMAHSAGDAAAAADDGVTVTFRGIGYRPSPDSEDILHDVNLTYRSGQSIAFVGSNGAGKTTLVSVIAGLLQPTAGHILIDGREVGYDEYRAFARAHVSLLPQDNSLFSLTIADNLKLGMDASDDRIRDVLRSVGLLDKVDSLPHGTGTYLGTELDPDATQLSGGQKRSMLVARVLLHPQRICIFDEPTSAFDPVKEDEFYALMSALAGDRTLMFVSHNVGTTSFCDIAYVLDGGTVVQSGDPKRLIGETGAYRDLFAVQVTDGEEATE</sequence>
<dbReference type="SUPFAM" id="SSF52540">
    <property type="entry name" value="P-loop containing nucleoside triphosphate hydrolases"/>
    <property type="match status" value="1"/>
</dbReference>
<feature type="transmembrane region" description="Helical" evidence="4">
    <location>
        <begin position="131"/>
        <end position="148"/>
    </location>
</feature>
<dbReference type="PANTHER" id="PTHR24221">
    <property type="entry name" value="ATP-BINDING CASSETTE SUB-FAMILY B"/>
    <property type="match status" value="1"/>
</dbReference>
<dbReference type="PROSITE" id="PS50893">
    <property type="entry name" value="ABC_TRANSPORTER_2"/>
    <property type="match status" value="1"/>
</dbReference>
<dbReference type="InterPro" id="IPR039421">
    <property type="entry name" value="Type_1_exporter"/>
</dbReference>
<dbReference type="Proteomes" id="UP000710815">
    <property type="component" value="Unassembled WGS sequence"/>
</dbReference>
<gene>
    <name evidence="6" type="ORF">JS533_000485</name>
</gene>
<keyword evidence="4" id="KW-0812">Transmembrane</keyword>
<comment type="caution">
    <text evidence="6">The sequence shown here is derived from an EMBL/GenBank/DDBJ whole genome shotgun (WGS) entry which is preliminary data.</text>
</comment>
<organism evidence="6 7">
    <name type="scientific">Bifidobacterium amazonense</name>
    <dbReference type="NCBI Taxonomy" id="2809027"/>
    <lineage>
        <taxon>Bacteria</taxon>
        <taxon>Bacillati</taxon>
        <taxon>Actinomycetota</taxon>
        <taxon>Actinomycetes</taxon>
        <taxon>Bifidobacteriales</taxon>
        <taxon>Bifidobacteriaceae</taxon>
        <taxon>Bifidobacterium</taxon>
    </lineage>
</organism>
<feature type="transmembrane region" description="Helical" evidence="4">
    <location>
        <begin position="32"/>
        <end position="49"/>
    </location>
</feature>
<dbReference type="Gene3D" id="3.40.50.300">
    <property type="entry name" value="P-loop containing nucleotide triphosphate hydrolases"/>
    <property type="match status" value="1"/>
</dbReference>
<evidence type="ECO:0000256" key="1">
    <source>
        <dbReference type="ARBA" id="ARBA00022741"/>
    </source>
</evidence>
<reference evidence="6 7" key="1">
    <citation type="journal article" date="2021" name="Environ. Microbiol.">
        <title>Genetic insights into the dark matter of the mammalian gut microbiota through targeted genome reconstruction.</title>
        <authorList>
            <person name="Lugli G.A."/>
            <person name="Alessandri G."/>
            <person name="Milani C."/>
            <person name="Viappiani A."/>
            <person name="Fontana F."/>
            <person name="Tarracchini C."/>
            <person name="Mancabelli L."/>
            <person name="Argentini C."/>
            <person name="Ruiz L."/>
            <person name="Margolles A."/>
            <person name="van Sinderen D."/>
            <person name="Turroni F."/>
            <person name="Ventura M."/>
        </authorList>
    </citation>
    <scope>NUCLEOTIDE SEQUENCE [LARGE SCALE GENOMIC DNA]</scope>
    <source>
        <strain evidence="6 7">MA1</strain>
    </source>
</reference>
<dbReference type="SMART" id="SM00382">
    <property type="entry name" value="AAA"/>
    <property type="match status" value="1"/>
</dbReference>
<dbReference type="GO" id="GO:0005524">
    <property type="term" value="F:ATP binding"/>
    <property type="evidence" value="ECO:0007669"/>
    <property type="project" value="UniProtKB-KW"/>
</dbReference>
<evidence type="ECO:0000256" key="4">
    <source>
        <dbReference type="SAM" id="Phobius"/>
    </source>
</evidence>
<dbReference type="Pfam" id="PF00005">
    <property type="entry name" value="ABC_tran"/>
    <property type="match status" value="1"/>
</dbReference>
<evidence type="ECO:0000259" key="5">
    <source>
        <dbReference type="PROSITE" id="PS50893"/>
    </source>
</evidence>
<evidence type="ECO:0000313" key="7">
    <source>
        <dbReference type="Proteomes" id="UP000710815"/>
    </source>
</evidence>
<dbReference type="PANTHER" id="PTHR24221:SF654">
    <property type="entry name" value="ATP-BINDING CASSETTE SUB-FAMILY B MEMBER 6"/>
    <property type="match status" value="1"/>
</dbReference>
<evidence type="ECO:0000256" key="2">
    <source>
        <dbReference type="ARBA" id="ARBA00022840"/>
    </source>
</evidence>
<feature type="domain" description="ABC transporter" evidence="5">
    <location>
        <begin position="316"/>
        <end position="555"/>
    </location>
</feature>
<evidence type="ECO:0000256" key="3">
    <source>
        <dbReference type="SAM" id="MobiDB-lite"/>
    </source>
</evidence>
<dbReference type="RefSeq" id="WP_241512608.1">
    <property type="nucleotide sequence ID" value="NZ_JAFEJT020000001.1"/>
</dbReference>
<keyword evidence="4" id="KW-1133">Transmembrane helix</keyword>
<feature type="transmembrane region" description="Helical" evidence="4">
    <location>
        <begin position="217"/>
        <end position="237"/>
    </location>
</feature>
<keyword evidence="1" id="KW-0547">Nucleotide-binding</keyword>
<protein>
    <submittedName>
        <fullName evidence="6">ABC transporter ATP-binding protein/permease</fullName>
    </submittedName>
</protein>
<dbReference type="EMBL" id="JAFEJT020000001">
    <property type="protein sequence ID" value="MCH9274772.1"/>
    <property type="molecule type" value="Genomic_DNA"/>
</dbReference>
<keyword evidence="2 6" id="KW-0067">ATP-binding</keyword>
<keyword evidence="4" id="KW-0472">Membrane</keyword>
<feature type="transmembrane region" description="Helical" evidence="4">
    <location>
        <begin position="108"/>
        <end position="125"/>
    </location>
</feature>
<feature type="transmembrane region" description="Helical" evidence="4">
    <location>
        <begin position="249"/>
        <end position="270"/>
    </location>
</feature>
<dbReference type="InterPro" id="IPR003439">
    <property type="entry name" value="ABC_transporter-like_ATP-bd"/>
</dbReference>
<reference evidence="6 7" key="2">
    <citation type="journal article" date="2021" name="Syst. Appl. Microbiol.">
        <title>Phylogenetic classification of ten novel species belonging to the genus Bifidobacterium comprising B. phasiani sp. nov., B. pongonis sp. nov., B. saguinibicoloris sp. nov., B. colobi sp. nov., B. simiiventris sp. nov., B. santillanense sp. nov., B. miconis sp. nov., B. amazonense sp. nov., B. pluvialisilvae sp. nov., and B. miconisargentati sp. nov.</title>
        <authorList>
            <person name="Lugli G.A."/>
            <person name="Calvete-Torre I."/>
            <person name="Alessandri G."/>
            <person name="Milani C."/>
            <person name="Turroni F."/>
            <person name="Laiolo P."/>
            <person name="Ossiprandi M.C."/>
            <person name="Margolles A."/>
            <person name="Ruiz L."/>
            <person name="Ventura M."/>
        </authorList>
    </citation>
    <scope>NUCLEOTIDE SEQUENCE [LARGE SCALE GENOMIC DNA]</scope>
    <source>
        <strain evidence="6 7">MA1</strain>
    </source>
</reference>
<name>A0ABS9VRN7_9BIFI</name>
<evidence type="ECO:0000313" key="6">
    <source>
        <dbReference type="EMBL" id="MCH9274772.1"/>
    </source>
</evidence>
<dbReference type="InterPro" id="IPR003593">
    <property type="entry name" value="AAA+_ATPase"/>
</dbReference>